<keyword evidence="2" id="KW-1185">Reference proteome</keyword>
<dbReference type="RefSeq" id="WP_210788913.1">
    <property type="nucleotide sequence ID" value="NZ_JAGPXB010000004.1"/>
</dbReference>
<protein>
    <submittedName>
        <fullName evidence="1">Uncharacterized protein</fullName>
    </submittedName>
</protein>
<reference evidence="1 2" key="1">
    <citation type="submission" date="2021-04" db="EMBL/GenBank/DDBJ databases">
        <title>Description of novel Flavobacterium sp. F-328.</title>
        <authorList>
            <person name="Saticioglu I.B."/>
        </authorList>
    </citation>
    <scope>NUCLEOTIDE SEQUENCE [LARGE SCALE GENOMIC DNA]</scope>
    <source>
        <strain evidence="1 2">F-328</strain>
    </source>
</reference>
<gene>
    <name evidence="1" type="ORF">KBJ98_06700</name>
</gene>
<organism evidence="1 2">
    <name type="scientific">Flavobacterium erciyesense</name>
    <dbReference type="NCBI Taxonomy" id="2825842"/>
    <lineage>
        <taxon>Bacteria</taxon>
        <taxon>Pseudomonadati</taxon>
        <taxon>Bacteroidota</taxon>
        <taxon>Flavobacteriia</taxon>
        <taxon>Flavobacteriales</taxon>
        <taxon>Flavobacteriaceae</taxon>
        <taxon>Flavobacterium</taxon>
    </lineage>
</organism>
<sequence>MQVTSSVFAYKNRASSPYILIKKSIVVLIKTLELTIVVEEEVSVTSSVFAQRSNDDKSTSLRVA</sequence>
<proteinExistence type="predicted"/>
<evidence type="ECO:0000313" key="1">
    <source>
        <dbReference type="EMBL" id="MBQ0908386.1"/>
    </source>
</evidence>
<comment type="caution">
    <text evidence="1">The sequence shown here is derived from an EMBL/GenBank/DDBJ whole genome shotgun (WGS) entry which is preliminary data.</text>
</comment>
<dbReference type="EMBL" id="JAGPXB010000004">
    <property type="protein sequence ID" value="MBQ0908386.1"/>
    <property type="molecule type" value="Genomic_DNA"/>
</dbReference>
<dbReference type="Proteomes" id="UP000679008">
    <property type="component" value="Unassembled WGS sequence"/>
</dbReference>
<accession>A0ABS5D319</accession>
<name>A0ABS5D319_9FLAO</name>
<evidence type="ECO:0000313" key="2">
    <source>
        <dbReference type="Proteomes" id="UP000679008"/>
    </source>
</evidence>